<proteinExistence type="predicted"/>
<protein>
    <recommendedName>
        <fullName evidence="1">DUF2147 domain-containing protein</fullName>
    </recommendedName>
</protein>
<dbReference type="Pfam" id="PF09917">
    <property type="entry name" value="DUF2147"/>
    <property type="match status" value="1"/>
</dbReference>
<evidence type="ECO:0000259" key="1">
    <source>
        <dbReference type="Pfam" id="PF09917"/>
    </source>
</evidence>
<sequence length="157" mass="16995">MSTFHPTRRSLAVFAVAAAGLLAAPMAWAQSPSPEEAILGKWAADDGSVKLEMFKAGQEFQAHLLYGNEVVEADNVTFKKDTKNPDPALRSRSLENIVFITGLHWGDGEWDGGSLYDGSSGSAYHCTVKLEGGKMLLRGYLGISLLGQTRPFHRIDG</sequence>
<feature type="domain" description="DUF2147" evidence="1">
    <location>
        <begin position="40"/>
        <end position="154"/>
    </location>
</feature>
<organism evidence="2">
    <name type="scientific">mine drainage metagenome</name>
    <dbReference type="NCBI Taxonomy" id="410659"/>
    <lineage>
        <taxon>unclassified sequences</taxon>
        <taxon>metagenomes</taxon>
        <taxon>ecological metagenomes</taxon>
    </lineage>
</organism>
<dbReference type="InterPro" id="IPR019223">
    <property type="entry name" value="DUF2147"/>
</dbReference>
<dbReference type="InterPro" id="IPR006311">
    <property type="entry name" value="TAT_signal"/>
</dbReference>
<dbReference type="PROSITE" id="PS51318">
    <property type="entry name" value="TAT"/>
    <property type="match status" value="1"/>
</dbReference>
<dbReference type="PANTHER" id="PTHR36919">
    <property type="entry name" value="BLR1215 PROTEIN"/>
    <property type="match status" value="1"/>
</dbReference>
<reference evidence="2" key="1">
    <citation type="submission" date="2016-10" db="EMBL/GenBank/DDBJ databases">
        <title>Sequence of Gallionella enrichment culture.</title>
        <authorList>
            <person name="Poehlein A."/>
            <person name="Muehling M."/>
            <person name="Daniel R."/>
        </authorList>
    </citation>
    <scope>NUCLEOTIDE SEQUENCE</scope>
</reference>
<dbReference type="Gene3D" id="2.40.128.520">
    <property type="match status" value="1"/>
</dbReference>
<dbReference type="PANTHER" id="PTHR36919:SF2">
    <property type="entry name" value="BLL6627 PROTEIN"/>
    <property type="match status" value="1"/>
</dbReference>
<dbReference type="EMBL" id="MLJW01000094">
    <property type="protein sequence ID" value="OIR00498.1"/>
    <property type="molecule type" value="Genomic_DNA"/>
</dbReference>
<dbReference type="AlphaFoldDB" id="A0A1J5RXF2"/>
<gene>
    <name evidence="2" type="ORF">GALL_173710</name>
</gene>
<name>A0A1J5RXF2_9ZZZZ</name>
<evidence type="ECO:0000313" key="2">
    <source>
        <dbReference type="EMBL" id="OIR00498.1"/>
    </source>
</evidence>
<comment type="caution">
    <text evidence="2">The sequence shown here is derived from an EMBL/GenBank/DDBJ whole genome shotgun (WGS) entry which is preliminary data.</text>
</comment>
<accession>A0A1J5RXF2</accession>